<evidence type="ECO:0000256" key="1">
    <source>
        <dbReference type="ARBA" id="ARBA00022801"/>
    </source>
</evidence>
<dbReference type="PANTHER" id="PTHR48081:SF8">
    <property type="entry name" value="ALPHA_BETA HYDROLASE FOLD-3 DOMAIN-CONTAINING PROTEIN-RELATED"/>
    <property type="match status" value="1"/>
</dbReference>
<name>A0ABY8TXX9_TETOB</name>
<dbReference type="InterPro" id="IPR050300">
    <property type="entry name" value="GDXG_lipolytic_enzyme"/>
</dbReference>
<feature type="compositionally biased region" description="Low complexity" evidence="2">
    <location>
        <begin position="387"/>
        <end position="405"/>
    </location>
</feature>
<evidence type="ECO:0000259" key="3">
    <source>
        <dbReference type="Pfam" id="PF07859"/>
    </source>
</evidence>
<feature type="domain" description="Alpha/beta hydrolase fold-3" evidence="3">
    <location>
        <begin position="135"/>
        <end position="353"/>
    </location>
</feature>
<dbReference type="InterPro" id="IPR013094">
    <property type="entry name" value="AB_hydrolase_3"/>
</dbReference>
<dbReference type="Gene3D" id="3.40.50.1820">
    <property type="entry name" value="alpha/beta hydrolase"/>
    <property type="match status" value="1"/>
</dbReference>
<organism evidence="4 5">
    <name type="scientific">Tetradesmus obliquus</name>
    <name type="common">Green alga</name>
    <name type="synonym">Acutodesmus obliquus</name>
    <dbReference type="NCBI Taxonomy" id="3088"/>
    <lineage>
        <taxon>Eukaryota</taxon>
        <taxon>Viridiplantae</taxon>
        <taxon>Chlorophyta</taxon>
        <taxon>core chlorophytes</taxon>
        <taxon>Chlorophyceae</taxon>
        <taxon>CS clade</taxon>
        <taxon>Sphaeropleales</taxon>
        <taxon>Scenedesmaceae</taxon>
        <taxon>Tetradesmus</taxon>
    </lineage>
</organism>
<dbReference type="EMBL" id="CP126212">
    <property type="protein sequence ID" value="WIA14004.1"/>
    <property type="molecule type" value="Genomic_DNA"/>
</dbReference>
<feature type="compositionally biased region" description="Basic and acidic residues" evidence="2">
    <location>
        <begin position="406"/>
        <end position="417"/>
    </location>
</feature>
<accession>A0ABY8TXX9</accession>
<dbReference type="SUPFAM" id="SSF53474">
    <property type="entry name" value="alpha/beta-Hydrolases"/>
    <property type="match status" value="1"/>
</dbReference>
<proteinExistence type="predicted"/>
<feature type="region of interest" description="Disordered" evidence="2">
    <location>
        <begin position="387"/>
        <end position="417"/>
    </location>
</feature>
<dbReference type="Proteomes" id="UP001244341">
    <property type="component" value="Chromosome 5b"/>
</dbReference>
<dbReference type="PANTHER" id="PTHR48081">
    <property type="entry name" value="AB HYDROLASE SUPERFAMILY PROTEIN C4A8.06C"/>
    <property type="match status" value="1"/>
</dbReference>
<evidence type="ECO:0000313" key="4">
    <source>
        <dbReference type="EMBL" id="WIA14004.1"/>
    </source>
</evidence>
<dbReference type="InterPro" id="IPR029058">
    <property type="entry name" value="AB_hydrolase_fold"/>
</dbReference>
<protein>
    <recommendedName>
        <fullName evidence="3">Alpha/beta hydrolase fold-3 domain-containing protein</fullName>
    </recommendedName>
</protein>
<sequence length="417" mass="44395">MDKRPTALQAVLKIAHGCLFYKQLDEERLGFINNLKLTIHIVQRLVRLLLSPFLRIVIKHPLGWPLEQELLCTLMFGILQSRQVSAWRGFFGAVGELQAWVPVQVQRLAAGPCSAVWIRLPPEKEPQQPRARVNMVFFHGGAFVAGDALMYLGTHAYWLHKLAAAGISCRILSVDYPLAPEHPFPAAVEAAADVIEWLANESGETAPYILAGDSAGGNCVLTGLALLREQQRLAALQQQPEALLLLSPAVNMSDTSKAGAAAAAAAGWFDYLPGSAVADNIHHYLHDPALLCHPLVSPALLPNLSGLSQRGMMVVAGGAELMRPDIAAFAAKVKAAGVPVQYHEEPGECHCYALLALPHLLQKSHTVLDYIGQVALAAAAAAGPGLAGPAAAAAAGPAAEPAPAELQERESDTQSKL</sequence>
<reference evidence="4 5" key="1">
    <citation type="submission" date="2023-05" db="EMBL/GenBank/DDBJ databases">
        <title>A 100% complete, gapless, phased diploid assembly of the Scenedesmus obliquus UTEX 3031 genome.</title>
        <authorList>
            <person name="Biondi T.C."/>
            <person name="Hanschen E.R."/>
            <person name="Kwon T."/>
            <person name="Eng W."/>
            <person name="Kruse C.P.S."/>
            <person name="Koehler S.I."/>
            <person name="Kunde Y."/>
            <person name="Gleasner C.D."/>
            <person name="You Mak K.T."/>
            <person name="Polle J."/>
            <person name="Hovde B.T."/>
            <person name="Starkenburg S.R."/>
        </authorList>
    </citation>
    <scope>NUCLEOTIDE SEQUENCE [LARGE SCALE GENOMIC DNA]</scope>
    <source>
        <strain evidence="4 5">DOE0152z</strain>
    </source>
</reference>
<gene>
    <name evidence="4" type="ORF">OEZ85_002565</name>
</gene>
<dbReference type="Pfam" id="PF07859">
    <property type="entry name" value="Abhydrolase_3"/>
    <property type="match status" value="1"/>
</dbReference>
<keyword evidence="5" id="KW-1185">Reference proteome</keyword>
<evidence type="ECO:0000313" key="5">
    <source>
        <dbReference type="Proteomes" id="UP001244341"/>
    </source>
</evidence>
<evidence type="ECO:0000256" key="2">
    <source>
        <dbReference type="SAM" id="MobiDB-lite"/>
    </source>
</evidence>
<keyword evidence="1" id="KW-0378">Hydrolase</keyword>